<dbReference type="PANTHER" id="PTHR15657:SF1">
    <property type="entry name" value="THYROID TRANSCRIPTION FACTOR 1-ASSOCIATED PROTEIN 26"/>
    <property type="match status" value="1"/>
</dbReference>
<keyword evidence="5" id="KW-1185">Reference proteome</keyword>
<dbReference type="PRINTS" id="PR01854">
    <property type="entry name" value="BR22PROTEIN"/>
</dbReference>
<dbReference type="STRING" id="645134.A0A0L0HN04"/>
<sequence length="206" mass="24011">MTGRKYLKDANSKFRKPLAKQRNPGIAKKAEMIRRTKIKKEYYKLLKTEGLGQNESQLEEKADIFSSQTEERTHDALEGYSSDQKEKLYESANDTSESDSEKIDKADVPKSLGKTRQSQKREKKSKRPAKPNPFGKLIVEAERKKAERQAAIEESKRLKEEQNQKRKEYYAKRNDVRDKLQRKTRKGQPVMANQVLHLLEKIQGMK</sequence>
<dbReference type="GeneID" id="27685516"/>
<feature type="region of interest" description="Disordered" evidence="3">
    <location>
        <begin position="49"/>
        <end position="191"/>
    </location>
</feature>
<organism evidence="4 5">
    <name type="scientific">Spizellomyces punctatus (strain DAOM BR117)</name>
    <dbReference type="NCBI Taxonomy" id="645134"/>
    <lineage>
        <taxon>Eukaryota</taxon>
        <taxon>Fungi</taxon>
        <taxon>Fungi incertae sedis</taxon>
        <taxon>Chytridiomycota</taxon>
        <taxon>Chytridiomycota incertae sedis</taxon>
        <taxon>Chytridiomycetes</taxon>
        <taxon>Spizellomycetales</taxon>
        <taxon>Spizellomycetaceae</taxon>
        <taxon>Spizellomyces</taxon>
    </lineage>
</organism>
<dbReference type="Proteomes" id="UP000053201">
    <property type="component" value="Unassembled WGS sequence"/>
</dbReference>
<feature type="compositionally biased region" description="Basic and acidic residues" evidence="3">
    <location>
        <begin position="58"/>
        <end position="89"/>
    </location>
</feature>
<protein>
    <recommendedName>
        <fullName evidence="2">rRNA-processing protein FYV7</fullName>
    </recommendedName>
</protein>
<dbReference type="RefSeq" id="XP_016610840.1">
    <property type="nucleotide sequence ID" value="XM_016750193.1"/>
</dbReference>
<dbReference type="PANTHER" id="PTHR15657">
    <property type="entry name" value="THYROID TRANSCRIPTION FACTOR 1-ASSOCIATED PROTEIN 26"/>
    <property type="match status" value="1"/>
</dbReference>
<dbReference type="InterPro" id="IPR013730">
    <property type="entry name" value="Fyv7/TAP26"/>
</dbReference>
<reference evidence="4 5" key="1">
    <citation type="submission" date="2009-08" db="EMBL/GenBank/DDBJ databases">
        <title>The Genome Sequence of Spizellomyces punctatus strain DAOM BR117.</title>
        <authorList>
            <consortium name="The Broad Institute Genome Sequencing Platform"/>
            <person name="Russ C."/>
            <person name="Cuomo C."/>
            <person name="Shea T."/>
            <person name="Young S.K."/>
            <person name="Zeng Q."/>
            <person name="Koehrsen M."/>
            <person name="Haas B."/>
            <person name="Borodovsky M."/>
            <person name="Guigo R."/>
            <person name="Alvarado L."/>
            <person name="Berlin A."/>
            <person name="Bochicchio J."/>
            <person name="Borenstein D."/>
            <person name="Chapman S."/>
            <person name="Chen Z."/>
            <person name="Engels R."/>
            <person name="Freedman E."/>
            <person name="Gellesch M."/>
            <person name="Goldberg J."/>
            <person name="Griggs A."/>
            <person name="Gujja S."/>
            <person name="Heiman D."/>
            <person name="Hepburn T."/>
            <person name="Howarth C."/>
            <person name="Jen D."/>
            <person name="Larson L."/>
            <person name="Lewis B."/>
            <person name="Mehta T."/>
            <person name="Park D."/>
            <person name="Pearson M."/>
            <person name="Roberts A."/>
            <person name="Saif S."/>
            <person name="Shenoy N."/>
            <person name="Sisk P."/>
            <person name="Stolte C."/>
            <person name="Sykes S."/>
            <person name="Thomson T."/>
            <person name="Walk T."/>
            <person name="White J."/>
            <person name="Yandava C."/>
            <person name="Burger G."/>
            <person name="Gray M.W."/>
            <person name="Holland P.W.H."/>
            <person name="King N."/>
            <person name="Lang F.B.F."/>
            <person name="Roger A.J."/>
            <person name="Ruiz-Trillo I."/>
            <person name="Lander E."/>
            <person name="Nusbaum C."/>
        </authorList>
    </citation>
    <scope>NUCLEOTIDE SEQUENCE [LARGE SCALE GENOMIC DNA]</scope>
    <source>
        <strain evidence="4 5">DAOM BR117</strain>
    </source>
</reference>
<dbReference type="OMA" id="SHERSIK"/>
<accession>A0A0L0HN04</accession>
<dbReference type="Pfam" id="PF08524">
    <property type="entry name" value="rRNA_processing"/>
    <property type="match status" value="1"/>
</dbReference>
<dbReference type="eggNOG" id="ENOG502SFPQ">
    <property type="taxonomic scope" value="Eukaryota"/>
</dbReference>
<name>A0A0L0HN04_SPIPD</name>
<feature type="compositionally biased region" description="Basic and acidic residues" evidence="3">
    <location>
        <begin position="1"/>
        <end position="12"/>
    </location>
</feature>
<evidence type="ECO:0000313" key="5">
    <source>
        <dbReference type="Proteomes" id="UP000053201"/>
    </source>
</evidence>
<feature type="compositionally biased region" description="Basic residues" evidence="3">
    <location>
        <begin position="117"/>
        <end position="129"/>
    </location>
</feature>
<gene>
    <name evidence="4" type="ORF">SPPG_01882</name>
</gene>
<evidence type="ECO:0000256" key="2">
    <source>
        <dbReference type="ARBA" id="ARBA00018780"/>
    </source>
</evidence>
<dbReference type="InParanoid" id="A0A0L0HN04"/>
<evidence type="ECO:0000256" key="3">
    <source>
        <dbReference type="SAM" id="MobiDB-lite"/>
    </source>
</evidence>
<evidence type="ECO:0000313" key="4">
    <source>
        <dbReference type="EMBL" id="KND02801.1"/>
    </source>
</evidence>
<evidence type="ECO:0000256" key="1">
    <source>
        <dbReference type="ARBA" id="ARBA00006800"/>
    </source>
</evidence>
<dbReference type="GO" id="GO:0005634">
    <property type="term" value="C:nucleus"/>
    <property type="evidence" value="ECO:0007669"/>
    <property type="project" value="TreeGrafter"/>
</dbReference>
<dbReference type="VEuPathDB" id="FungiDB:SPPG_01882"/>
<feature type="compositionally biased region" description="Basic and acidic residues" evidence="3">
    <location>
        <begin position="139"/>
        <end position="181"/>
    </location>
</feature>
<dbReference type="EMBL" id="KQ257452">
    <property type="protein sequence ID" value="KND02801.1"/>
    <property type="molecule type" value="Genomic_DNA"/>
</dbReference>
<dbReference type="AlphaFoldDB" id="A0A0L0HN04"/>
<comment type="similarity">
    <text evidence="1">Belongs to the FYV7 family.</text>
</comment>
<feature type="region of interest" description="Disordered" evidence="3">
    <location>
        <begin position="1"/>
        <end position="32"/>
    </location>
</feature>
<feature type="compositionally biased region" description="Basic and acidic residues" evidence="3">
    <location>
        <begin position="99"/>
        <end position="108"/>
    </location>
</feature>
<proteinExistence type="inferred from homology"/>
<dbReference type="OrthoDB" id="2135053at2759"/>